<dbReference type="InterPro" id="IPR014777">
    <property type="entry name" value="4pyrrole_Mease_sub1"/>
</dbReference>
<organism evidence="7 8">
    <name type="scientific">Actinokineospora alba</name>
    <dbReference type="NCBI Taxonomy" id="504798"/>
    <lineage>
        <taxon>Bacteria</taxon>
        <taxon>Bacillati</taxon>
        <taxon>Actinomycetota</taxon>
        <taxon>Actinomycetes</taxon>
        <taxon>Pseudonocardiales</taxon>
        <taxon>Pseudonocardiaceae</taxon>
        <taxon>Actinokineospora</taxon>
    </lineage>
</organism>
<dbReference type="SUPFAM" id="SSF53335">
    <property type="entry name" value="S-adenosyl-L-methionine-dependent methyltransferases"/>
    <property type="match status" value="1"/>
</dbReference>
<dbReference type="InterPro" id="IPR035996">
    <property type="entry name" value="4pyrrol_Methylase_sf"/>
</dbReference>
<dbReference type="InterPro" id="IPR029063">
    <property type="entry name" value="SAM-dependent_MTases_sf"/>
</dbReference>
<evidence type="ECO:0000256" key="3">
    <source>
        <dbReference type="ARBA" id="ARBA00022603"/>
    </source>
</evidence>
<dbReference type="CDD" id="cd11644">
    <property type="entry name" value="Precorrin-6Y-MT"/>
    <property type="match status" value="1"/>
</dbReference>
<dbReference type="InterPro" id="IPR050714">
    <property type="entry name" value="Cobalamin_biosynth_MTase"/>
</dbReference>
<gene>
    <name evidence="7" type="ORF">SAMN05192558_112145</name>
</gene>
<dbReference type="InterPro" id="IPR000878">
    <property type="entry name" value="4pyrrol_Mease"/>
</dbReference>
<dbReference type="UniPathway" id="UPA00148"/>
<protein>
    <submittedName>
        <fullName evidence="7">Precorrin-6Y C5,15-methyltransferase (Decarboxylating)</fullName>
    </submittedName>
</protein>
<evidence type="ECO:0000256" key="5">
    <source>
        <dbReference type="ARBA" id="ARBA00022691"/>
    </source>
</evidence>
<accession>A0A1H0UY10</accession>
<keyword evidence="2" id="KW-0169">Cobalamin biosynthesis</keyword>
<dbReference type="GO" id="GO:0032259">
    <property type="term" value="P:methylation"/>
    <property type="evidence" value="ECO:0007669"/>
    <property type="project" value="UniProtKB-KW"/>
</dbReference>
<dbReference type="Gene3D" id="3.40.50.150">
    <property type="entry name" value="Vaccinia Virus protein VP39"/>
    <property type="match status" value="1"/>
</dbReference>
<dbReference type="Pfam" id="PF00590">
    <property type="entry name" value="TP_methylase"/>
    <property type="match status" value="1"/>
</dbReference>
<dbReference type="Gene3D" id="3.40.1010.10">
    <property type="entry name" value="Cobalt-precorrin-4 Transmethylase, Domain 1"/>
    <property type="match status" value="1"/>
</dbReference>
<evidence type="ECO:0000256" key="2">
    <source>
        <dbReference type="ARBA" id="ARBA00022573"/>
    </source>
</evidence>
<dbReference type="AlphaFoldDB" id="A0A1H0UY10"/>
<dbReference type="InterPro" id="IPR006365">
    <property type="entry name" value="Cbl_synth_CobL"/>
</dbReference>
<evidence type="ECO:0000256" key="4">
    <source>
        <dbReference type="ARBA" id="ARBA00022679"/>
    </source>
</evidence>
<dbReference type="PANTHER" id="PTHR43182">
    <property type="entry name" value="COBALT-PRECORRIN-6B C(15)-METHYLTRANSFERASE (DECARBOXYLATING)"/>
    <property type="match status" value="1"/>
</dbReference>
<evidence type="ECO:0000313" key="7">
    <source>
        <dbReference type="EMBL" id="SDP71084.1"/>
    </source>
</evidence>
<name>A0A1H0UY10_9PSEU</name>
<dbReference type="PIRSF" id="PIRSF036428">
    <property type="entry name" value="CobL"/>
    <property type="match status" value="1"/>
</dbReference>
<keyword evidence="8" id="KW-1185">Reference proteome</keyword>
<evidence type="ECO:0000259" key="6">
    <source>
        <dbReference type="Pfam" id="PF00590"/>
    </source>
</evidence>
<dbReference type="PANTHER" id="PTHR43182:SF1">
    <property type="entry name" value="COBALT-PRECORRIN-7 C(5)-METHYLTRANSFERASE"/>
    <property type="match status" value="1"/>
</dbReference>
<dbReference type="STRING" id="504798.SAMN05421871_107259"/>
<dbReference type="GO" id="GO:0008276">
    <property type="term" value="F:protein methyltransferase activity"/>
    <property type="evidence" value="ECO:0007669"/>
    <property type="project" value="InterPro"/>
</dbReference>
<proteinExistence type="predicted"/>
<dbReference type="Proteomes" id="UP000199651">
    <property type="component" value="Unassembled WGS sequence"/>
</dbReference>
<evidence type="ECO:0000313" key="8">
    <source>
        <dbReference type="Proteomes" id="UP000199651"/>
    </source>
</evidence>
<dbReference type="SUPFAM" id="SSF53790">
    <property type="entry name" value="Tetrapyrrole methylase"/>
    <property type="match status" value="1"/>
</dbReference>
<sequence>MGMRRPSHVAWISTTRRLTSSVVVTVVGIGADGWAGLTDPARDALARADVVVGGARQLGLLPDEVKAERVEWPSPLLPAIPDFLDTHRGREMCVLASGDPVFYGIGTTLSRFTEVRVLPHPSSASLACARLGWALEDVEIVSAVARPVARLHAVIHPGVRVLVLSENASTPAAVASLLTARGFGDSVMTVLTDVGGPGERVDTGIADGWSAEVGALNLVAVECVASADARRLPRSPGLPDDVYEHDGQITKREIRAVTIAALGPEPGQLLWDIGGGSGSIGIEWMRSHPSCRAIAVEPETDRAARITRNAARLGVPALRVVSGFAPDALADLPEPDAVFVGGGVTVEGVIAAGWAALRPGGRLVVNAVTLESEALVTRWRADLGGELIRLAVSRAAPLGGFTAWRPMLPVTQWTVQKEDT</sequence>
<feature type="domain" description="Tetrapyrrole methylase" evidence="6">
    <location>
        <begin position="24"/>
        <end position="201"/>
    </location>
</feature>
<dbReference type="InterPro" id="IPR012818">
    <property type="entry name" value="CbiE"/>
</dbReference>
<evidence type="ECO:0000256" key="1">
    <source>
        <dbReference type="ARBA" id="ARBA00004953"/>
    </source>
</evidence>
<keyword evidence="3 7" id="KW-0489">Methyltransferase</keyword>
<keyword evidence="5" id="KW-0949">S-adenosyl-L-methionine</keyword>
<comment type="pathway">
    <text evidence="1">Cofactor biosynthesis; adenosylcobalamin biosynthesis.</text>
</comment>
<dbReference type="EMBL" id="FNJB01000012">
    <property type="protein sequence ID" value="SDP71084.1"/>
    <property type="molecule type" value="Genomic_DNA"/>
</dbReference>
<keyword evidence="4 7" id="KW-0808">Transferase</keyword>
<dbReference type="NCBIfam" id="TIGR02469">
    <property type="entry name" value="CbiT"/>
    <property type="match status" value="1"/>
</dbReference>
<dbReference type="NCBIfam" id="TIGR02467">
    <property type="entry name" value="CbiE"/>
    <property type="match status" value="1"/>
</dbReference>
<reference evidence="8" key="1">
    <citation type="submission" date="2016-10" db="EMBL/GenBank/DDBJ databases">
        <authorList>
            <person name="Varghese N."/>
            <person name="Submissions S."/>
        </authorList>
    </citation>
    <scope>NUCLEOTIDE SEQUENCE [LARGE SCALE GENOMIC DNA]</scope>
    <source>
        <strain evidence="8">IBRC-M 10655</strain>
    </source>
</reference>
<dbReference type="InterPro" id="IPR014008">
    <property type="entry name" value="Cbl_synth_MTase_CbiT"/>
</dbReference>
<dbReference type="GO" id="GO:0009236">
    <property type="term" value="P:cobalamin biosynthetic process"/>
    <property type="evidence" value="ECO:0007669"/>
    <property type="project" value="UniProtKB-UniPathway"/>
</dbReference>